<dbReference type="Proteomes" id="UP000004471">
    <property type="component" value="Unassembled WGS sequence"/>
</dbReference>
<organism evidence="2 3">
    <name type="scientific">Pseudomonas syringae pv. japonica str. M301072</name>
    <dbReference type="NCBI Taxonomy" id="629262"/>
    <lineage>
        <taxon>Bacteria</taxon>
        <taxon>Pseudomonadati</taxon>
        <taxon>Pseudomonadota</taxon>
        <taxon>Gammaproteobacteria</taxon>
        <taxon>Pseudomonadales</taxon>
        <taxon>Pseudomonadaceae</taxon>
        <taxon>Pseudomonas</taxon>
        <taxon>Pseudomonas syringae</taxon>
    </lineage>
</organism>
<name>F3FE19_PSESX</name>
<gene>
    <name evidence="2" type="ORF">PSYJA_05434</name>
</gene>
<evidence type="ECO:0000313" key="3">
    <source>
        <dbReference type="Proteomes" id="UP000004471"/>
    </source>
</evidence>
<evidence type="ECO:0000259" key="1">
    <source>
        <dbReference type="Pfam" id="PF04014"/>
    </source>
</evidence>
<dbReference type="EMBL" id="AEAH01000226">
    <property type="protein sequence ID" value="EGH28455.1"/>
    <property type="molecule type" value="Genomic_DNA"/>
</dbReference>
<comment type="caution">
    <text evidence="2">The sequence shown here is derived from an EMBL/GenBank/DDBJ whole genome shotgun (WGS) entry which is preliminary data.</text>
</comment>
<accession>F3FE19</accession>
<dbReference type="InterPro" id="IPR007159">
    <property type="entry name" value="SpoVT-AbrB_dom"/>
</dbReference>
<feature type="domain" description="SpoVT-AbrB" evidence="1">
    <location>
        <begin position="47"/>
        <end position="73"/>
    </location>
</feature>
<dbReference type="HOGENOM" id="CLU_2510210_0_0_6"/>
<dbReference type="InterPro" id="IPR037914">
    <property type="entry name" value="SpoVT-AbrB_sf"/>
</dbReference>
<sequence length="85" mass="9397">MREKWSHASIMRHYPKMNTGRSAMDKSERWFSQCEDAGDGTGDVVATLPSDLIDKLGLKAGDELNIEEVQGAIVFSRKLTTSLAP</sequence>
<dbReference type="Pfam" id="PF04014">
    <property type="entry name" value="MazE_antitoxin"/>
    <property type="match status" value="1"/>
</dbReference>
<dbReference type="AlphaFoldDB" id="F3FE19"/>
<dbReference type="GO" id="GO:0003677">
    <property type="term" value="F:DNA binding"/>
    <property type="evidence" value="ECO:0007669"/>
    <property type="project" value="InterPro"/>
</dbReference>
<proteinExistence type="predicted"/>
<reference evidence="2 3" key="1">
    <citation type="journal article" date="2011" name="PLoS Pathog.">
        <title>Dynamic evolution of pathogenicity revealed by sequencing and comparative genomics of 19 Pseudomonas syringae isolates.</title>
        <authorList>
            <person name="Baltrus D.A."/>
            <person name="Nishimura M.T."/>
            <person name="Romanchuk A."/>
            <person name="Chang J.H."/>
            <person name="Mukhtar M.S."/>
            <person name="Cherkis K."/>
            <person name="Roach J."/>
            <person name="Grant S.R."/>
            <person name="Jones C.D."/>
            <person name="Dangl J.L."/>
        </authorList>
    </citation>
    <scope>NUCLEOTIDE SEQUENCE [LARGE SCALE GENOMIC DNA]</scope>
    <source>
        <strain evidence="3">M301072PT</strain>
    </source>
</reference>
<dbReference type="SUPFAM" id="SSF89447">
    <property type="entry name" value="AbrB/MazE/MraZ-like"/>
    <property type="match status" value="1"/>
</dbReference>
<protein>
    <recommendedName>
        <fullName evidence="1">SpoVT-AbrB domain-containing protein</fullName>
    </recommendedName>
</protein>
<evidence type="ECO:0000313" key="2">
    <source>
        <dbReference type="EMBL" id="EGH28455.1"/>
    </source>
</evidence>